<dbReference type="EMBL" id="JACETU010000002">
    <property type="protein sequence ID" value="KAF7437504.1"/>
    <property type="molecule type" value="Genomic_DNA"/>
</dbReference>
<accession>A0A8H7A352</accession>
<protein>
    <submittedName>
        <fullName evidence="4">Uncharacterized protein</fullName>
    </submittedName>
</protein>
<dbReference type="PANTHER" id="PTHR24320">
    <property type="entry name" value="RETINOL DEHYDROGENASE"/>
    <property type="match status" value="1"/>
</dbReference>
<evidence type="ECO:0000256" key="3">
    <source>
        <dbReference type="SAM" id="MobiDB-lite"/>
    </source>
</evidence>
<dbReference type="GO" id="GO:0016491">
    <property type="term" value="F:oxidoreductase activity"/>
    <property type="evidence" value="ECO:0007669"/>
    <property type="project" value="UniProtKB-KW"/>
</dbReference>
<dbReference type="GeneID" id="59374163"/>
<keyword evidence="2" id="KW-0560">Oxidoreductase</keyword>
<dbReference type="InterPro" id="IPR002347">
    <property type="entry name" value="SDR_fam"/>
</dbReference>
<keyword evidence="5" id="KW-1185">Reference proteome</keyword>
<dbReference type="AlphaFoldDB" id="A0A8H7A352"/>
<sequence>MQTIKEAIVGKASTGTEEARPADLKDMTALVTGGTGGIGLEVAKALATSGARVLVMSRKSENGEKAVAQIQAAGETPVDVKFIACDLGNLKEVRSVAEQIKKDEGRLDILVAAAGVGVNKFDETKDGIDRHLGVNHLGHFLLINRLLPLMIETSKFPTLNAAQARVPRIVTISSELHRTAPGSIKFSNKAEVASTGASKETNESKDLSANSLYARTKVANILFTRRLVDSQDQFKEAYGEVIGSVLKSVTVPFMKDPNQGSASTVWAAVSREVDGSDGAGGRNKWQGSYVTDPGTKSNPTAQASNDELANNLWRLSEELIREKLGSDALLKWGAMSYALSLSELVHPATDGSQSNPTAGGAAEAQTILFDPDFSYGLDTEAPLADKDSDERRSWIDGVSLRGEASDESEYNEIYGSGDDYGDDCATSNDVEDTRDSRSSEFAAATDKDQPLSKDLHKIKHARNKVWQHETLPLHQEYVALQLDPPSGERVSIEYNATQFMLGGLRKAGNRTAAPCEPRRVTDDLKAKHWDVSHAWKPGRARSS</sequence>
<dbReference type="PRINTS" id="PR00081">
    <property type="entry name" value="GDHRDH"/>
</dbReference>
<evidence type="ECO:0000313" key="4">
    <source>
        <dbReference type="EMBL" id="KAF7437504.1"/>
    </source>
</evidence>
<feature type="region of interest" description="Disordered" evidence="3">
    <location>
        <begin position="405"/>
        <end position="448"/>
    </location>
</feature>
<reference evidence="4" key="1">
    <citation type="submission" date="2019-07" db="EMBL/GenBank/DDBJ databases">
        <authorList>
            <person name="Palmer J.M."/>
        </authorList>
    </citation>
    <scope>NUCLEOTIDE SEQUENCE</scope>
    <source>
        <strain evidence="4">PC9</strain>
    </source>
</reference>
<dbReference type="OrthoDB" id="191139at2759"/>
<gene>
    <name evidence="4" type="ORF">PC9H_004345</name>
</gene>
<evidence type="ECO:0000256" key="2">
    <source>
        <dbReference type="ARBA" id="ARBA00023002"/>
    </source>
</evidence>
<evidence type="ECO:0000256" key="1">
    <source>
        <dbReference type="ARBA" id="ARBA00006484"/>
    </source>
</evidence>
<dbReference type="PANTHER" id="PTHR24320:SF281">
    <property type="entry name" value="SHORT CHAIN DEHYDROGENASE_REDUCTASE FAMILY PROTEIN (AFU_ORTHOLOGUE AFUA_5G14310)"/>
    <property type="match status" value="1"/>
</dbReference>
<dbReference type="Gene3D" id="3.40.50.720">
    <property type="entry name" value="NAD(P)-binding Rossmann-like Domain"/>
    <property type="match status" value="1"/>
</dbReference>
<dbReference type="Proteomes" id="UP000623687">
    <property type="component" value="Unassembled WGS sequence"/>
</dbReference>
<dbReference type="Pfam" id="PF00106">
    <property type="entry name" value="adh_short"/>
    <property type="match status" value="1"/>
</dbReference>
<dbReference type="InterPro" id="IPR036291">
    <property type="entry name" value="NAD(P)-bd_dom_sf"/>
</dbReference>
<comment type="caution">
    <text evidence="4">The sequence shown here is derived from an EMBL/GenBank/DDBJ whole genome shotgun (WGS) entry which is preliminary data.</text>
</comment>
<feature type="compositionally biased region" description="Polar residues" evidence="3">
    <location>
        <begin position="285"/>
        <end position="305"/>
    </location>
</feature>
<feature type="region of interest" description="Disordered" evidence="3">
    <location>
        <begin position="276"/>
        <end position="305"/>
    </location>
</feature>
<dbReference type="RefSeq" id="XP_036635403.1">
    <property type="nucleotide sequence ID" value="XM_036773930.1"/>
</dbReference>
<dbReference type="SUPFAM" id="SSF51735">
    <property type="entry name" value="NAD(P)-binding Rossmann-fold domains"/>
    <property type="match status" value="1"/>
</dbReference>
<dbReference type="VEuPathDB" id="FungiDB:PC9H_004345"/>
<comment type="similarity">
    <text evidence="1">Belongs to the short-chain dehydrogenases/reductases (SDR) family.</text>
</comment>
<proteinExistence type="inferred from homology"/>
<organism evidence="4 5">
    <name type="scientific">Pleurotus ostreatus</name>
    <name type="common">Oyster mushroom</name>
    <name type="synonym">White-rot fungus</name>
    <dbReference type="NCBI Taxonomy" id="5322"/>
    <lineage>
        <taxon>Eukaryota</taxon>
        <taxon>Fungi</taxon>
        <taxon>Dikarya</taxon>
        <taxon>Basidiomycota</taxon>
        <taxon>Agaricomycotina</taxon>
        <taxon>Agaricomycetes</taxon>
        <taxon>Agaricomycetidae</taxon>
        <taxon>Agaricales</taxon>
        <taxon>Pleurotineae</taxon>
        <taxon>Pleurotaceae</taxon>
        <taxon>Pleurotus</taxon>
    </lineage>
</organism>
<evidence type="ECO:0000313" key="5">
    <source>
        <dbReference type="Proteomes" id="UP000623687"/>
    </source>
</evidence>
<name>A0A8H7A352_PLEOS</name>